<dbReference type="EMBL" id="JBANEI010000013">
    <property type="protein sequence ID" value="MEI2683383.1"/>
    <property type="molecule type" value="Genomic_DNA"/>
</dbReference>
<reference evidence="2 3" key="1">
    <citation type="submission" date="2024-02" db="EMBL/GenBank/DDBJ databases">
        <title>First report Erwinia aphidicola in onion in Chile.</title>
        <authorList>
            <person name="Valenzuela M."/>
            <person name="Pena M."/>
            <person name="Dutta B."/>
        </authorList>
    </citation>
    <scope>NUCLEOTIDE SEQUENCE [LARGE SCALE GENOMIC DNA]</scope>
    <source>
        <strain evidence="2 3">QCJ3A</strain>
    </source>
</reference>
<organism evidence="2 3">
    <name type="scientific">Erwinia aphidicola</name>
    <dbReference type="NCBI Taxonomy" id="68334"/>
    <lineage>
        <taxon>Bacteria</taxon>
        <taxon>Pseudomonadati</taxon>
        <taxon>Pseudomonadota</taxon>
        <taxon>Gammaproteobacteria</taxon>
        <taxon>Enterobacterales</taxon>
        <taxon>Erwiniaceae</taxon>
        <taxon>Erwinia</taxon>
    </lineage>
</organism>
<keyword evidence="3" id="KW-1185">Reference proteome</keyword>
<dbReference type="RefSeq" id="WP_336203453.1">
    <property type="nucleotide sequence ID" value="NZ_JBANEI010000013.1"/>
</dbReference>
<evidence type="ECO:0000313" key="2">
    <source>
        <dbReference type="EMBL" id="MEI2683383.1"/>
    </source>
</evidence>
<feature type="chain" id="PRO_5045373387" description="Fimbrial protein" evidence="1">
    <location>
        <begin position="25"/>
        <end position="244"/>
    </location>
</feature>
<proteinExistence type="predicted"/>
<evidence type="ECO:0008006" key="4">
    <source>
        <dbReference type="Google" id="ProtNLM"/>
    </source>
</evidence>
<protein>
    <recommendedName>
        <fullName evidence="4">Fimbrial protein</fullName>
    </recommendedName>
</protein>
<name>A0ABU8DIP2_ERWAP</name>
<gene>
    <name evidence="2" type="ORF">V8N49_17175</name>
</gene>
<evidence type="ECO:0000313" key="3">
    <source>
        <dbReference type="Proteomes" id="UP001306592"/>
    </source>
</evidence>
<feature type="signal peptide" evidence="1">
    <location>
        <begin position="1"/>
        <end position="24"/>
    </location>
</feature>
<accession>A0ABU8DIP2</accession>
<dbReference type="Proteomes" id="UP001306592">
    <property type="component" value="Unassembled WGS sequence"/>
</dbReference>
<sequence length="244" mass="27038">MMKKITLLSLTTLLLFSVSHRSYGYNLWVKEEGSHVSLNGRVEESDIYIAYLQRNHSLEIVYNNKKFGKMAYREDNFECHSVWDAAKKINQALSSGVTLGSAPDLTTSMDTILIICPEFDAGQEYRVITRPLPVPAPECQVNLPGKVDFGSVSWGSSGLKTDLKGYVMCNSDSSGQLRLITPVKGSVAVGDATVHYAFDKGKSEQAFNATKYEKENFTLTFTLKDTGVTAGYKQASVVFETTWD</sequence>
<comment type="caution">
    <text evidence="2">The sequence shown here is derived from an EMBL/GenBank/DDBJ whole genome shotgun (WGS) entry which is preliminary data.</text>
</comment>
<keyword evidence="1" id="KW-0732">Signal</keyword>
<evidence type="ECO:0000256" key="1">
    <source>
        <dbReference type="SAM" id="SignalP"/>
    </source>
</evidence>